<dbReference type="Gene3D" id="2.60.120.40">
    <property type="match status" value="2"/>
</dbReference>
<feature type="transmembrane region" description="Helical" evidence="5">
    <location>
        <begin position="94"/>
        <end position="115"/>
    </location>
</feature>
<keyword evidence="3" id="KW-0202">Cytokine</keyword>
<keyword evidence="5" id="KW-1133">Transmembrane helix</keyword>
<dbReference type="GO" id="GO:0005615">
    <property type="term" value="C:extracellular space"/>
    <property type="evidence" value="ECO:0007669"/>
    <property type="project" value="UniProtKB-KW"/>
</dbReference>
<dbReference type="PANTHER" id="PTHR11471">
    <property type="entry name" value="TUMOR NECROSIS FACTOR FAMILY MEMBER"/>
    <property type="match status" value="1"/>
</dbReference>
<dbReference type="SUPFAM" id="SSF49842">
    <property type="entry name" value="TNF-like"/>
    <property type="match status" value="2"/>
</dbReference>
<evidence type="ECO:0000256" key="4">
    <source>
        <dbReference type="ARBA" id="ARBA00023136"/>
    </source>
</evidence>
<dbReference type="GO" id="GO:0005164">
    <property type="term" value="F:tumor necrosis factor receptor binding"/>
    <property type="evidence" value="ECO:0007669"/>
    <property type="project" value="InterPro"/>
</dbReference>
<evidence type="ECO:0000313" key="7">
    <source>
        <dbReference type="EMBL" id="CAG2215639.1"/>
    </source>
</evidence>
<dbReference type="GO" id="GO:0016020">
    <property type="term" value="C:membrane"/>
    <property type="evidence" value="ECO:0007669"/>
    <property type="project" value="UniProtKB-SubCell"/>
</dbReference>
<proteinExistence type="inferred from homology"/>
<feature type="transmembrane region" description="Helical" evidence="5">
    <location>
        <begin position="15"/>
        <end position="34"/>
    </location>
</feature>
<dbReference type="Pfam" id="PF00229">
    <property type="entry name" value="TNF"/>
    <property type="match status" value="2"/>
</dbReference>
<keyword evidence="4 5" id="KW-0472">Membrane</keyword>
<comment type="similarity">
    <text evidence="2">Belongs to the tumor necrosis factor family.</text>
</comment>
<dbReference type="OrthoDB" id="6049872at2759"/>
<comment type="subcellular location">
    <subcellularLocation>
        <location evidence="1">Membrane</location>
    </subcellularLocation>
</comment>
<feature type="domain" description="THD" evidence="6">
    <location>
        <begin position="507"/>
        <end position="630"/>
    </location>
</feature>
<evidence type="ECO:0000259" key="6">
    <source>
        <dbReference type="Pfam" id="PF00229"/>
    </source>
</evidence>
<comment type="caution">
    <text evidence="7">The sequence shown here is derived from an EMBL/GenBank/DDBJ whole genome shotgun (WGS) entry which is preliminary data.</text>
</comment>
<keyword evidence="5" id="KW-0812">Transmembrane</keyword>
<dbReference type="InterPro" id="IPR006052">
    <property type="entry name" value="TNF_dom"/>
</dbReference>
<evidence type="ECO:0000313" key="8">
    <source>
        <dbReference type="Proteomes" id="UP000683360"/>
    </source>
</evidence>
<feature type="domain" description="THD" evidence="6">
    <location>
        <begin position="235"/>
        <end position="357"/>
    </location>
</feature>
<dbReference type="InterPro" id="IPR008983">
    <property type="entry name" value="Tumour_necrosis_fac-like_dom"/>
</dbReference>
<evidence type="ECO:0000256" key="2">
    <source>
        <dbReference type="ARBA" id="ARBA00008670"/>
    </source>
</evidence>
<feature type="transmembrane region" description="Helical" evidence="5">
    <location>
        <begin position="41"/>
        <end position="59"/>
    </location>
</feature>
<dbReference type="EMBL" id="CAJPWZ010001449">
    <property type="protein sequence ID" value="CAG2215639.1"/>
    <property type="molecule type" value="Genomic_DNA"/>
</dbReference>
<organism evidence="7 8">
    <name type="scientific">Mytilus edulis</name>
    <name type="common">Blue mussel</name>
    <dbReference type="NCBI Taxonomy" id="6550"/>
    <lineage>
        <taxon>Eukaryota</taxon>
        <taxon>Metazoa</taxon>
        <taxon>Spiralia</taxon>
        <taxon>Lophotrochozoa</taxon>
        <taxon>Mollusca</taxon>
        <taxon>Bivalvia</taxon>
        <taxon>Autobranchia</taxon>
        <taxon>Pteriomorphia</taxon>
        <taxon>Mytilida</taxon>
        <taxon>Mytiloidea</taxon>
        <taxon>Mytilidae</taxon>
        <taxon>Mytilinae</taxon>
        <taxon>Mytilus</taxon>
    </lineage>
</organism>
<dbReference type="PANTHER" id="PTHR11471:SF13">
    <property type="entry name" value="TNF FAMILY PROFILE DOMAIN-CONTAINING PROTEIN"/>
    <property type="match status" value="1"/>
</dbReference>
<keyword evidence="8" id="KW-1185">Reference proteome</keyword>
<dbReference type="Proteomes" id="UP000683360">
    <property type="component" value="Unassembled WGS sequence"/>
</dbReference>
<reference evidence="7" key="1">
    <citation type="submission" date="2021-03" db="EMBL/GenBank/DDBJ databases">
        <authorList>
            <person name="Bekaert M."/>
        </authorList>
    </citation>
    <scope>NUCLEOTIDE SEQUENCE</scope>
</reference>
<evidence type="ECO:0000256" key="5">
    <source>
        <dbReference type="SAM" id="Phobius"/>
    </source>
</evidence>
<accession>A0A8S3S3Q2</accession>
<evidence type="ECO:0000256" key="3">
    <source>
        <dbReference type="ARBA" id="ARBA00022514"/>
    </source>
</evidence>
<dbReference type="GO" id="GO:0005125">
    <property type="term" value="F:cytokine activity"/>
    <property type="evidence" value="ECO:0007669"/>
    <property type="project" value="UniProtKB-KW"/>
</dbReference>
<sequence length="733" mass="83620">MCHCSIVSELSIRHLILMVVICFIAVVVFIGLLISESRSTCALVLAIIFIYTIINAGIFKMESDNPSDNMLISNSTSMTDSNKTDKYTQRLNNVFKVSLVVNIFLLCTLIFLFIFKTFGKNDDDDAKADYVNIKMPDSGVCFPCDYLGPDVKKEDTLYDHIQITENGQKLCCITSLPDITTLMRKVVERQFPPGEHDYTEDSRVRQSIKWWRERPHSIHMYHDTTANNLTWTLREDGLGTAFTNGIRAVDNRFVVPRHNLGDSALYFIYAAVTFDFADESYLKVVPTVYHNITRRHPNLPKTGEISMLMSKYGGSAESDRIHTSFLCGTFKLQSGYEIGSYVDSFEYVKKSTYASYFVRIFEKTIVGWRKSAVNSAVPQGRAAILVYKDRINKTEIDNSGKLESFNLPADSGVCIPCDYLGKNITAKDTLFDSITKSKDGKQKLCCTKKPSFLPKLIGKMIMTEQERMLDTGNIEDIYDQLKWWRNRPNSIHMNLDVDKLKEKKFVWRTEKDPLGISFKHGVDMNTTTNSIVVPGPHRALYFVYVAITFDFGDIESVPIFYHNVTKSHPLLPNTIDTLLMTKYGGSSESKRVYTSFLCGTFQMQGNFNLKTEVSSYDYVSTSRYGSYFEVIIILHMPPLHNEQVDSISKETQHHIMLPIHATNDTNTVQNVKQVQYISVPTTESTVMILILISGYFMTRENTTETTESNEKDKTFPSTNSSKRQLFIDKRLYK</sequence>
<dbReference type="AlphaFoldDB" id="A0A8S3S3Q2"/>
<name>A0A8S3S3Q2_MYTED</name>
<dbReference type="GO" id="GO:0006955">
    <property type="term" value="P:immune response"/>
    <property type="evidence" value="ECO:0007669"/>
    <property type="project" value="InterPro"/>
</dbReference>
<evidence type="ECO:0000256" key="1">
    <source>
        <dbReference type="ARBA" id="ARBA00004370"/>
    </source>
</evidence>
<protein>
    <recommendedName>
        <fullName evidence="6">THD domain-containing protein</fullName>
    </recommendedName>
</protein>
<gene>
    <name evidence="7" type="ORF">MEDL_29382</name>
</gene>